<protein>
    <recommendedName>
        <fullName evidence="1">Presequence protease mitochondrial-type C-terminal domain-containing protein</fullName>
    </recommendedName>
</protein>
<evidence type="ECO:0000259" key="1">
    <source>
        <dbReference type="Pfam" id="PF22516"/>
    </source>
</evidence>
<dbReference type="Proteomes" id="UP000050509">
    <property type="component" value="Unassembled WGS sequence"/>
</dbReference>
<dbReference type="GO" id="GO:0046872">
    <property type="term" value="F:metal ion binding"/>
    <property type="evidence" value="ECO:0007669"/>
    <property type="project" value="InterPro"/>
</dbReference>
<proteinExistence type="predicted"/>
<evidence type="ECO:0000313" key="3">
    <source>
        <dbReference type="Proteomes" id="UP000050509"/>
    </source>
</evidence>
<dbReference type="SUPFAM" id="SSF63411">
    <property type="entry name" value="LuxS/MPP-like metallohydrolase"/>
    <property type="match status" value="1"/>
</dbReference>
<evidence type="ECO:0000313" key="2">
    <source>
        <dbReference type="EMBL" id="KPV53485.1"/>
    </source>
</evidence>
<organism evidence="2 3">
    <name type="scientific">Kouleothrix aurantiaca</name>
    <dbReference type="NCBI Taxonomy" id="186479"/>
    <lineage>
        <taxon>Bacteria</taxon>
        <taxon>Bacillati</taxon>
        <taxon>Chloroflexota</taxon>
        <taxon>Chloroflexia</taxon>
        <taxon>Chloroflexales</taxon>
        <taxon>Roseiflexineae</taxon>
        <taxon>Roseiflexaceae</taxon>
        <taxon>Kouleothrix</taxon>
    </lineage>
</organism>
<reference evidence="2 3" key="1">
    <citation type="submission" date="2015-09" db="EMBL/GenBank/DDBJ databases">
        <title>Draft genome sequence of Kouleothrix aurantiaca JCM 19913.</title>
        <authorList>
            <person name="Hemp J."/>
        </authorList>
    </citation>
    <scope>NUCLEOTIDE SEQUENCE [LARGE SCALE GENOMIC DNA]</scope>
    <source>
        <strain evidence="2 3">COM-B</strain>
    </source>
</reference>
<feature type="domain" description="Presequence protease mitochondrial-type C-terminal" evidence="1">
    <location>
        <begin position="1"/>
        <end position="46"/>
    </location>
</feature>
<name>A0A0N8PSR8_9CHLR</name>
<comment type="caution">
    <text evidence="2">The sequence shown here is derived from an EMBL/GenBank/DDBJ whole genome shotgun (WGS) entry which is preliminary data.</text>
</comment>
<dbReference type="Pfam" id="PF22516">
    <property type="entry name" value="PreP_C"/>
    <property type="match status" value="1"/>
</dbReference>
<dbReference type="EMBL" id="LJCR01000246">
    <property type="protein sequence ID" value="KPV53485.1"/>
    <property type="molecule type" value="Genomic_DNA"/>
</dbReference>
<dbReference type="InterPro" id="IPR011249">
    <property type="entry name" value="Metalloenz_LuxS/M16"/>
</dbReference>
<dbReference type="InterPro" id="IPR055130">
    <property type="entry name" value="PreP_C"/>
</dbReference>
<accession>A0A0N8PSR8</accession>
<sequence>MRYLVGDTDEIRQRIREEILATTAEDFVALADALDQVADRGLVVVLGSQNALEAANAARPGWLEITRVM</sequence>
<gene>
    <name evidence="2" type="ORF">SE17_09365</name>
</gene>
<dbReference type="AlphaFoldDB" id="A0A0N8PSR8"/>
<keyword evidence="3" id="KW-1185">Reference proteome</keyword>
<dbReference type="Gene3D" id="3.30.830.10">
    <property type="entry name" value="Metalloenzyme, LuxS/M16 peptidase-like"/>
    <property type="match status" value="1"/>
</dbReference>